<gene>
    <name evidence="2" type="ORF">HaLaN_27977</name>
</gene>
<evidence type="ECO:0000256" key="1">
    <source>
        <dbReference type="SAM" id="MobiDB-lite"/>
    </source>
</evidence>
<organism evidence="2 3">
    <name type="scientific">Haematococcus lacustris</name>
    <name type="common">Green alga</name>
    <name type="synonym">Haematococcus pluvialis</name>
    <dbReference type="NCBI Taxonomy" id="44745"/>
    <lineage>
        <taxon>Eukaryota</taxon>
        <taxon>Viridiplantae</taxon>
        <taxon>Chlorophyta</taxon>
        <taxon>core chlorophytes</taxon>
        <taxon>Chlorophyceae</taxon>
        <taxon>CS clade</taxon>
        <taxon>Chlamydomonadales</taxon>
        <taxon>Haematococcaceae</taxon>
        <taxon>Haematococcus</taxon>
    </lineage>
</organism>
<feature type="region of interest" description="Disordered" evidence="1">
    <location>
        <begin position="1"/>
        <end position="35"/>
    </location>
</feature>
<reference evidence="2 3" key="1">
    <citation type="submission" date="2020-02" db="EMBL/GenBank/DDBJ databases">
        <title>Draft genome sequence of Haematococcus lacustris strain NIES-144.</title>
        <authorList>
            <person name="Morimoto D."/>
            <person name="Nakagawa S."/>
            <person name="Yoshida T."/>
            <person name="Sawayama S."/>
        </authorList>
    </citation>
    <scope>NUCLEOTIDE SEQUENCE [LARGE SCALE GENOMIC DNA]</scope>
    <source>
        <strain evidence="2 3">NIES-144</strain>
    </source>
</reference>
<dbReference type="AlphaFoldDB" id="A0A6A0A9L3"/>
<accession>A0A6A0A9L3</accession>
<name>A0A6A0A9L3_HAELA</name>
<keyword evidence="3" id="KW-1185">Reference proteome</keyword>
<feature type="compositionally biased region" description="Polar residues" evidence="1">
    <location>
        <begin position="14"/>
        <end position="35"/>
    </location>
</feature>
<protein>
    <submittedName>
        <fullName evidence="2">Uncharacterized protein</fullName>
    </submittedName>
</protein>
<dbReference type="EMBL" id="BLLF01004296">
    <property type="protein sequence ID" value="GFH29335.1"/>
    <property type="molecule type" value="Genomic_DNA"/>
</dbReference>
<evidence type="ECO:0000313" key="3">
    <source>
        <dbReference type="Proteomes" id="UP000485058"/>
    </source>
</evidence>
<sequence length="79" mass="8498">MQNGCKMQLHGNKWVQSHSKSPQSSQDNEGATDNSTTSGWYKCTLAAWAHAPYCLPPLIGYLGSQVHSPPTSPQAPSSL</sequence>
<evidence type="ECO:0000313" key="2">
    <source>
        <dbReference type="EMBL" id="GFH29335.1"/>
    </source>
</evidence>
<proteinExistence type="predicted"/>
<comment type="caution">
    <text evidence="2">The sequence shown here is derived from an EMBL/GenBank/DDBJ whole genome shotgun (WGS) entry which is preliminary data.</text>
</comment>
<dbReference type="Proteomes" id="UP000485058">
    <property type="component" value="Unassembled WGS sequence"/>
</dbReference>